<dbReference type="GeneID" id="39848452"/>
<evidence type="ECO:0000313" key="2">
    <source>
        <dbReference type="Proteomes" id="UP000296706"/>
    </source>
</evidence>
<keyword evidence="2" id="KW-1185">Reference proteome</keyword>
<dbReference type="RefSeq" id="WP_049994608.1">
    <property type="nucleotide sequence ID" value="NZ_CP031310.1"/>
</dbReference>
<accession>A0A4D6HCT0</accession>
<organism evidence="1 2">
    <name type="scientific">Halapricum salinum</name>
    <dbReference type="NCBI Taxonomy" id="1457250"/>
    <lineage>
        <taxon>Archaea</taxon>
        <taxon>Methanobacteriati</taxon>
        <taxon>Methanobacteriota</taxon>
        <taxon>Stenosarchaea group</taxon>
        <taxon>Halobacteria</taxon>
        <taxon>Halobacteriales</taxon>
        <taxon>Haloarculaceae</taxon>
        <taxon>Halapricum</taxon>
    </lineage>
</organism>
<dbReference type="EMBL" id="CP031310">
    <property type="protein sequence ID" value="QCC51779.1"/>
    <property type="molecule type" value="Genomic_DNA"/>
</dbReference>
<dbReference type="InterPro" id="IPR017850">
    <property type="entry name" value="Alkaline_phosphatase_core_sf"/>
</dbReference>
<dbReference type="AlphaFoldDB" id="A0A4D6HCT0"/>
<reference evidence="1 2" key="1">
    <citation type="journal article" date="2019" name="Nat. Commun.">
        <title>A new type of DNA phosphorothioation-based antiviral system in archaea.</title>
        <authorList>
            <person name="Xiong L."/>
            <person name="Liu S."/>
            <person name="Chen S."/>
            <person name="Xiao Y."/>
            <person name="Zhu B."/>
            <person name="Gao Y."/>
            <person name="Zhang Y."/>
            <person name="Chen B."/>
            <person name="Luo J."/>
            <person name="Deng Z."/>
            <person name="Chen X."/>
            <person name="Wang L."/>
            <person name="Chen S."/>
        </authorList>
    </citation>
    <scope>NUCLEOTIDE SEQUENCE [LARGE SCALE GENOMIC DNA]</scope>
    <source>
        <strain evidence="1 2">CBA1105</strain>
    </source>
</reference>
<dbReference type="InterPro" id="IPR002591">
    <property type="entry name" value="Phosphodiest/P_Trfase"/>
</dbReference>
<name>A0A4D6HCT0_9EURY</name>
<evidence type="ECO:0000313" key="1">
    <source>
        <dbReference type="EMBL" id="QCC51779.1"/>
    </source>
</evidence>
<gene>
    <name evidence="1" type="ORF">DV733_11270</name>
</gene>
<dbReference type="Pfam" id="PF01663">
    <property type="entry name" value="Phosphodiest"/>
    <property type="match status" value="1"/>
</dbReference>
<dbReference type="GO" id="GO:0016787">
    <property type="term" value="F:hydrolase activity"/>
    <property type="evidence" value="ECO:0007669"/>
    <property type="project" value="UniProtKB-ARBA"/>
</dbReference>
<dbReference type="PANTHER" id="PTHR10151:SF120">
    <property type="entry name" value="BIS(5'-ADENOSYL)-TRIPHOSPHATASE"/>
    <property type="match status" value="1"/>
</dbReference>
<dbReference type="OrthoDB" id="198670at2157"/>
<proteinExistence type="predicted"/>
<protein>
    <submittedName>
        <fullName evidence="1">Nucleotide pyrophosphatase</fullName>
    </submittedName>
</protein>
<dbReference type="KEGG" id="hsn:DV733_11270"/>
<dbReference type="STRING" id="1457250.GCA_000755225_00636"/>
<dbReference type="Proteomes" id="UP000296706">
    <property type="component" value="Chromosome"/>
</dbReference>
<dbReference type="Gene3D" id="3.40.720.10">
    <property type="entry name" value="Alkaline Phosphatase, subunit A"/>
    <property type="match status" value="2"/>
</dbReference>
<sequence length="515" mass="57999">MSGLRTAVVGLDGAHFELLEPWIEAGKLPNIERIIETGVSSDLKSVMPPVTSPNWKAYATGKNPGKIGIFWWENIDTDARRVYYPTHRKSQNTEYWELLAEDDPVGVLGVPTTYPPKTLQNGFLVAGAPDGENTDFATPPSVEQELREQFDYRVLLSCRLKDYRERAAEEIIDLIDLRFRAAKQLAKEHDVHFLQVSTFYINSLHHYLWDDEYTLRAWQTIDEHVGDITEIADNVVLMSDHGSNPIHTVFHINTWLEEQGYLSLATGSGNALYRLGINTDRLVRLATRLRIREPAERLAPQWLLNRIPNEHGEFKREQKTEMIDWENTDVIASGQGPIYLTLDRDDEDYESIRRAIIERIESLTSPAGNPVADAVYCGEEVYEGEYTEEAPDLVIDQAHGVHIPGNIGSDDVFTDPKSGWRAENKREGLFAASGPAFGRGSPEPLSILDLAPTLLHLYGHAVPDDMDGTVRADVFAEDSDAATRSVEYTQRDSKDTEIDRIRSVARRIATESANL</sequence>
<dbReference type="SUPFAM" id="SSF53649">
    <property type="entry name" value="Alkaline phosphatase-like"/>
    <property type="match status" value="1"/>
</dbReference>
<dbReference type="PANTHER" id="PTHR10151">
    <property type="entry name" value="ECTONUCLEOTIDE PYROPHOSPHATASE/PHOSPHODIESTERASE"/>
    <property type="match status" value="1"/>
</dbReference>